<reference evidence="2 3" key="1">
    <citation type="journal article" date="2010" name="Science">
        <title>Genomic comparison of the ants Camponotus floridanus and Harpegnathos saltator.</title>
        <authorList>
            <person name="Bonasio R."/>
            <person name="Zhang G."/>
            <person name="Ye C."/>
            <person name="Mutti N.S."/>
            <person name="Fang X."/>
            <person name="Qin N."/>
            <person name="Donahue G."/>
            <person name="Yang P."/>
            <person name="Li Q."/>
            <person name="Li C."/>
            <person name="Zhang P."/>
            <person name="Huang Z."/>
            <person name="Berger S.L."/>
            <person name="Reinberg D."/>
            <person name="Wang J."/>
            <person name="Liebig J."/>
        </authorList>
    </citation>
    <scope>NUCLEOTIDE SEQUENCE [LARGE SCALE GENOMIC DNA]</scope>
    <source>
        <strain evidence="2 3">R22 G/1</strain>
    </source>
</reference>
<evidence type="ECO:0000313" key="3">
    <source>
        <dbReference type="Proteomes" id="UP000008237"/>
    </source>
</evidence>
<dbReference type="EMBL" id="GL450313">
    <property type="protein sequence ID" value="EFN81181.1"/>
    <property type="molecule type" value="Genomic_DNA"/>
</dbReference>
<dbReference type="InParanoid" id="E2BSZ3"/>
<protein>
    <submittedName>
        <fullName evidence="2">Uncharacterized protein</fullName>
    </submittedName>
</protein>
<feature type="region of interest" description="Disordered" evidence="1">
    <location>
        <begin position="56"/>
        <end position="93"/>
    </location>
</feature>
<feature type="compositionally biased region" description="Acidic residues" evidence="1">
    <location>
        <begin position="73"/>
        <end position="85"/>
    </location>
</feature>
<dbReference type="Proteomes" id="UP000008237">
    <property type="component" value="Unassembled WGS sequence"/>
</dbReference>
<gene>
    <name evidence="2" type="ORF">EAI_13113</name>
</gene>
<evidence type="ECO:0000256" key="1">
    <source>
        <dbReference type="SAM" id="MobiDB-lite"/>
    </source>
</evidence>
<sequence>MTKDPEPRGKYPFRVSRTMDQSVITIHRAIYIALALFKPFKSTTCCRTANWNGKALSSRTERQGEKEEGKEKEEEEEEEKEEEKEDMGMREGKKPLGFCSSYSRFQPVKCSKLSPACNKLTSCTRSPQIEPISPSRALPFHFPPTRFNSQQTYIRDATFQYNYSLTVSNAMCQDPNPRSRPRNATDHHDQLKRKALRQEYVSDTQRGMEEEFYGGGDKFGDCERI</sequence>
<dbReference type="AlphaFoldDB" id="E2BSZ3"/>
<organism evidence="3">
    <name type="scientific">Harpegnathos saltator</name>
    <name type="common">Jerdon's jumping ant</name>
    <dbReference type="NCBI Taxonomy" id="610380"/>
    <lineage>
        <taxon>Eukaryota</taxon>
        <taxon>Metazoa</taxon>
        <taxon>Ecdysozoa</taxon>
        <taxon>Arthropoda</taxon>
        <taxon>Hexapoda</taxon>
        <taxon>Insecta</taxon>
        <taxon>Pterygota</taxon>
        <taxon>Neoptera</taxon>
        <taxon>Endopterygota</taxon>
        <taxon>Hymenoptera</taxon>
        <taxon>Apocrita</taxon>
        <taxon>Aculeata</taxon>
        <taxon>Formicoidea</taxon>
        <taxon>Formicidae</taxon>
        <taxon>Ponerinae</taxon>
        <taxon>Ponerini</taxon>
        <taxon>Harpegnathos</taxon>
    </lineage>
</organism>
<evidence type="ECO:0000313" key="2">
    <source>
        <dbReference type="EMBL" id="EFN81181.1"/>
    </source>
</evidence>
<proteinExistence type="predicted"/>
<name>E2BSZ3_HARSA</name>
<feature type="compositionally biased region" description="Basic and acidic residues" evidence="1">
    <location>
        <begin position="59"/>
        <end position="72"/>
    </location>
</feature>
<accession>E2BSZ3</accession>
<keyword evidence="3" id="KW-1185">Reference proteome</keyword>